<protein>
    <recommendedName>
        <fullName evidence="2">UPF0145 protein CW740_01735</fullName>
    </recommendedName>
</protein>
<proteinExistence type="inferred from homology"/>
<dbReference type="InterPro" id="IPR002765">
    <property type="entry name" value="UPF0145_YbjQ-like"/>
</dbReference>
<dbReference type="RefSeq" id="WP_106645938.1">
    <property type="nucleotide sequence ID" value="NZ_BMGO01000001.1"/>
</dbReference>
<dbReference type="HAMAP" id="MF_00338">
    <property type="entry name" value="UPF0145"/>
    <property type="match status" value="1"/>
</dbReference>
<dbReference type="Gene3D" id="3.30.110.70">
    <property type="entry name" value="Hypothetical protein apc22750. Chain B"/>
    <property type="match status" value="1"/>
</dbReference>
<sequence length="109" mass="11893">MSNIDVYTLEQVPGYKVTKVIGLARGNSVRTRHVGKDIMAGLRNLVGGEVQEYTKLMAESREQAIDRMCDEARILGANAVIGVRFETSMIASMAAELLAFGTAVVMEKE</sequence>
<dbReference type="AlphaFoldDB" id="A0A2K9A5L5"/>
<dbReference type="OrthoDB" id="9796448at2"/>
<dbReference type="InterPro" id="IPR035439">
    <property type="entry name" value="UPF0145_dom_sf"/>
</dbReference>
<dbReference type="EMBL" id="CP025120">
    <property type="protein sequence ID" value="AUD78030.1"/>
    <property type="molecule type" value="Genomic_DNA"/>
</dbReference>
<dbReference type="PANTHER" id="PTHR34068">
    <property type="entry name" value="UPF0145 PROTEIN YBJQ"/>
    <property type="match status" value="1"/>
</dbReference>
<comment type="similarity">
    <text evidence="1 2">Belongs to the UPF0145 family.</text>
</comment>
<evidence type="ECO:0000256" key="2">
    <source>
        <dbReference type="HAMAP-Rule" id="MF_00338"/>
    </source>
</evidence>
<name>A0A2K9A5L5_9GAMM</name>
<dbReference type="KEGG" id="kpd:CW740_01735"/>
<dbReference type="SUPFAM" id="SSF117782">
    <property type="entry name" value="YbjQ-like"/>
    <property type="match status" value="1"/>
</dbReference>
<organism evidence="3 4">
    <name type="scientific">Kangiella profundi</name>
    <dbReference type="NCBI Taxonomy" id="1561924"/>
    <lineage>
        <taxon>Bacteria</taxon>
        <taxon>Pseudomonadati</taxon>
        <taxon>Pseudomonadota</taxon>
        <taxon>Gammaproteobacteria</taxon>
        <taxon>Kangiellales</taxon>
        <taxon>Kangiellaceae</taxon>
        <taxon>Kangiella</taxon>
    </lineage>
</organism>
<dbReference type="Pfam" id="PF01906">
    <property type="entry name" value="YbjQ_1"/>
    <property type="match status" value="1"/>
</dbReference>
<dbReference type="PANTHER" id="PTHR34068:SF2">
    <property type="entry name" value="UPF0145 PROTEIN SCO3412"/>
    <property type="match status" value="1"/>
</dbReference>
<evidence type="ECO:0000313" key="4">
    <source>
        <dbReference type="Proteomes" id="UP000232693"/>
    </source>
</evidence>
<reference evidence="3 4" key="1">
    <citation type="submission" date="2017-12" db="EMBL/GenBank/DDBJ databases">
        <title>Kangiella profundi FT102 completed genome.</title>
        <authorList>
            <person name="Xu J."/>
            <person name="Wang J."/>
            <person name="Lu Y."/>
        </authorList>
    </citation>
    <scope>NUCLEOTIDE SEQUENCE [LARGE SCALE GENOMIC DNA]</scope>
    <source>
        <strain evidence="3 4">FT102</strain>
    </source>
</reference>
<evidence type="ECO:0000313" key="3">
    <source>
        <dbReference type="EMBL" id="AUD78030.1"/>
    </source>
</evidence>
<gene>
    <name evidence="3" type="ORF">CW740_01735</name>
</gene>
<evidence type="ECO:0000256" key="1">
    <source>
        <dbReference type="ARBA" id="ARBA00010751"/>
    </source>
</evidence>
<dbReference type="Proteomes" id="UP000232693">
    <property type="component" value="Chromosome"/>
</dbReference>
<keyword evidence="4" id="KW-1185">Reference proteome</keyword>
<accession>A0A2K9A5L5</accession>